<dbReference type="InterPro" id="IPR012947">
    <property type="entry name" value="tRNA_SAD"/>
</dbReference>
<gene>
    <name evidence="8" type="ORF">HQ497_13675</name>
</gene>
<dbReference type="GO" id="GO:0046872">
    <property type="term" value="F:metal ion binding"/>
    <property type="evidence" value="ECO:0007669"/>
    <property type="project" value="UniProtKB-KW"/>
</dbReference>
<comment type="cofactor">
    <cofactor evidence="1">
        <name>Zn(2+)</name>
        <dbReference type="ChEBI" id="CHEBI:29105"/>
    </cofactor>
</comment>
<comment type="caution">
    <text evidence="8">The sequence shown here is derived from an EMBL/GenBank/DDBJ whole genome shotgun (WGS) entry which is preliminary data.</text>
</comment>
<dbReference type="GO" id="GO:0003676">
    <property type="term" value="F:nucleic acid binding"/>
    <property type="evidence" value="ECO:0007669"/>
    <property type="project" value="InterPro"/>
</dbReference>
<dbReference type="InterPro" id="IPR018164">
    <property type="entry name" value="Ala-tRNA-synth_IIc_N"/>
</dbReference>
<dbReference type="SMART" id="SM00863">
    <property type="entry name" value="tRNA_SAD"/>
    <property type="match status" value="1"/>
</dbReference>
<evidence type="ECO:0000256" key="2">
    <source>
        <dbReference type="ARBA" id="ARBA00004496"/>
    </source>
</evidence>
<dbReference type="GO" id="GO:0005524">
    <property type="term" value="F:ATP binding"/>
    <property type="evidence" value="ECO:0007669"/>
    <property type="project" value="InterPro"/>
</dbReference>
<dbReference type="GO" id="GO:0002161">
    <property type="term" value="F:aminoacyl-tRNA deacylase activity"/>
    <property type="evidence" value="ECO:0007669"/>
    <property type="project" value="UniProtKB-ARBA"/>
</dbReference>
<sequence length="242" mass="26344">MTAKIFYSDTYLQTLNAKVTAVDGAWVEFDQTLFYPEGGGQPGDTGSVQPASQASDVQYRVLDTRKGEAPTSICHLIDNADHSLQVGDMISMTLDWDRRYRHMRMHTCLHLLGSLIPAPVTGGSVGADKSRLDFDIGDLQLDKDTLTAGLNELIHGAKAISLETIDDAALDANPGLVRTMSVQPPRGSGSIRMVRIESVDYQPCGGTHIRNTAEIGPVRVSKIENKGKRNRRIHLIFDAVAG</sequence>
<feature type="domain" description="Alanyl-transfer RNA synthetases family profile" evidence="7">
    <location>
        <begin position="1"/>
        <end position="242"/>
    </location>
</feature>
<dbReference type="GO" id="GO:0004813">
    <property type="term" value="F:alanine-tRNA ligase activity"/>
    <property type="evidence" value="ECO:0007669"/>
    <property type="project" value="InterPro"/>
</dbReference>
<evidence type="ECO:0000256" key="1">
    <source>
        <dbReference type="ARBA" id="ARBA00001947"/>
    </source>
</evidence>
<accession>A0A973AB55</accession>
<reference evidence="8" key="1">
    <citation type="submission" date="2020-05" db="EMBL/GenBank/DDBJ databases">
        <title>Sulfur intermediates as new biogeochemical hubs in an aquatic model microbial ecosystem.</title>
        <authorList>
            <person name="Vigneron A."/>
        </authorList>
    </citation>
    <scope>NUCLEOTIDE SEQUENCE</scope>
    <source>
        <strain evidence="8">Bin.250</strain>
    </source>
</reference>
<keyword evidence="4" id="KW-0479">Metal-binding</keyword>
<dbReference type="InterPro" id="IPR051335">
    <property type="entry name" value="Alanyl-tRNA_Editing_Enzymes"/>
</dbReference>
<keyword evidence="5" id="KW-0862">Zinc</keyword>
<evidence type="ECO:0000256" key="4">
    <source>
        <dbReference type="ARBA" id="ARBA00022723"/>
    </source>
</evidence>
<organism evidence="8 9">
    <name type="scientific">SAR86 cluster bacterium</name>
    <dbReference type="NCBI Taxonomy" id="2030880"/>
    <lineage>
        <taxon>Bacteria</taxon>
        <taxon>Pseudomonadati</taxon>
        <taxon>Pseudomonadota</taxon>
        <taxon>Gammaproteobacteria</taxon>
        <taxon>SAR86 cluster</taxon>
    </lineage>
</organism>
<evidence type="ECO:0000313" key="8">
    <source>
        <dbReference type="EMBL" id="NQV66406.1"/>
    </source>
</evidence>
<evidence type="ECO:0000259" key="7">
    <source>
        <dbReference type="PROSITE" id="PS50860"/>
    </source>
</evidence>
<dbReference type="InterPro" id="IPR018163">
    <property type="entry name" value="Thr/Ala-tRNA-synth_IIc_edit"/>
</dbReference>
<dbReference type="SUPFAM" id="SSF55186">
    <property type="entry name" value="ThrRS/AlaRS common domain"/>
    <property type="match status" value="1"/>
</dbReference>
<dbReference type="PANTHER" id="PTHR43462:SF1">
    <property type="entry name" value="ALANYL-TRNA EDITING PROTEIN AARSD1"/>
    <property type="match status" value="1"/>
</dbReference>
<dbReference type="InterPro" id="IPR018165">
    <property type="entry name" value="Ala-tRNA-synth_IIc_core"/>
</dbReference>
<dbReference type="GO" id="GO:0006419">
    <property type="term" value="P:alanyl-tRNA aminoacylation"/>
    <property type="evidence" value="ECO:0007669"/>
    <property type="project" value="InterPro"/>
</dbReference>
<dbReference type="Pfam" id="PF01411">
    <property type="entry name" value="tRNA-synt_2c"/>
    <property type="match status" value="1"/>
</dbReference>
<dbReference type="PANTHER" id="PTHR43462">
    <property type="entry name" value="ALANYL-TRNA EDITING PROTEIN"/>
    <property type="match status" value="1"/>
</dbReference>
<proteinExistence type="predicted"/>
<dbReference type="PROSITE" id="PS50860">
    <property type="entry name" value="AA_TRNA_LIGASE_II_ALA"/>
    <property type="match status" value="1"/>
</dbReference>
<name>A0A973AB55_9GAMM</name>
<dbReference type="AlphaFoldDB" id="A0A973AB55"/>
<dbReference type="InterPro" id="IPR009000">
    <property type="entry name" value="Transl_B-barrel_sf"/>
</dbReference>
<dbReference type="Gene3D" id="3.30.980.10">
    <property type="entry name" value="Threonyl-trna Synthetase, Chain A, domain 2"/>
    <property type="match status" value="1"/>
</dbReference>
<evidence type="ECO:0000256" key="5">
    <source>
        <dbReference type="ARBA" id="ARBA00022833"/>
    </source>
</evidence>
<evidence type="ECO:0000256" key="3">
    <source>
        <dbReference type="ARBA" id="ARBA00017959"/>
    </source>
</evidence>
<dbReference type="Proteomes" id="UP000754644">
    <property type="component" value="Unassembled WGS sequence"/>
</dbReference>
<evidence type="ECO:0000313" key="9">
    <source>
        <dbReference type="Proteomes" id="UP000754644"/>
    </source>
</evidence>
<evidence type="ECO:0000256" key="6">
    <source>
        <dbReference type="ARBA" id="ARBA00032577"/>
    </source>
</evidence>
<dbReference type="EMBL" id="JABMOJ010000515">
    <property type="protein sequence ID" value="NQV66406.1"/>
    <property type="molecule type" value="Genomic_DNA"/>
</dbReference>
<dbReference type="Pfam" id="PF07973">
    <property type="entry name" value="tRNA_SAD"/>
    <property type="match status" value="1"/>
</dbReference>
<dbReference type="Gene3D" id="2.40.30.130">
    <property type="match status" value="1"/>
</dbReference>
<protein>
    <recommendedName>
        <fullName evidence="3">Alanine--tRNA ligase</fullName>
    </recommendedName>
    <alternativeName>
        <fullName evidence="6">Alanyl-tRNA synthetase</fullName>
    </alternativeName>
</protein>
<dbReference type="SUPFAM" id="SSF50447">
    <property type="entry name" value="Translation proteins"/>
    <property type="match status" value="1"/>
</dbReference>
<dbReference type="GO" id="GO:0005737">
    <property type="term" value="C:cytoplasm"/>
    <property type="evidence" value="ECO:0007669"/>
    <property type="project" value="UniProtKB-SubCell"/>
</dbReference>
<comment type="subcellular location">
    <subcellularLocation>
        <location evidence="2">Cytoplasm</location>
    </subcellularLocation>
</comment>